<dbReference type="SUPFAM" id="SSF58104">
    <property type="entry name" value="Methyl-accepting chemotaxis protein (MCP) signaling domain"/>
    <property type="match status" value="1"/>
</dbReference>
<dbReference type="Gene3D" id="1.10.287.950">
    <property type="entry name" value="Methyl-accepting chemotaxis protein"/>
    <property type="match status" value="1"/>
</dbReference>
<evidence type="ECO:0000313" key="7">
    <source>
        <dbReference type="EMBL" id="ADY74121.1"/>
    </source>
</evidence>
<dbReference type="OrthoDB" id="10459at2"/>
<feature type="transmembrane region" description="Helical" evidence="4">
    <location>
        <begin position="7"/>
        <end position="27"/>
    </location>
</feature>
<protein>
    <submittedName>
        <fullName evidence="7">Methyl-accepting chemotaxis sensory transducer</fullName>
    </submittedName>
</protein>
<evidence type="ECO:0000256" key="3">
    <source>
        <dbReference type="PROSITE-ProRule" id="PRU00284"/>
    </source>
</evidence>
<dbReference type="PANTHER" id="PTHR32089">
    <property type="entry name" value="METHYL-ACCEPTING CHEMOTAXIS PROTEIN MCPB"/>
    <property type="match status" value="1"/>
</dbReference>
<reference evidence="7 8" key="1">
    <citation type="journal article" date="2011" name="Stand. Genomic Sci.">
        <title>Complete genome sequence of the thermophilic sulfur-reducer Desulfurobacterium thermolithotrophum type strain (BSA(T)) from a deep-sea hydrothermal vent.</title>
        <authorList>
            <person name="Goker M."/>
            <person name="Daligault H."/>
            <person name="Mwirichia R."/>
            <person name="Lapidus A."/>
            <person name="Lucas S."/>
            <person name="Deshpande S."/>
            <person name="Pagani I."/>
            <person name="Tapia R."/>
            <person name="Cheng J.F."/>
            <person name="Goodwin L."/>
            <person name="Pitluck S."/>
            <person name="Liolios K."/>
            <person name="Ivanova N."/>
            <person name="Mavromatis K."/>
            <person name="Mikhailova N."/>
            <person name="Pati A."/>
            <person name="Chen A."/>
            <person name="Palaniappan K."/>
            <person name="Han C."/>
            <person name="Land M."/>
            <person name="Hauser L."/>
            <person name="Pan C."/>
            <person name="Brambilla E.M."/>
            <person name="Rohde M."/>
            <person name="Spring S."/>
            <person name="Sikorski J."/>
            <person name="Wirth R."/>
            <person name="Detter J.C."/>
            <person name="Woyke T."/>
            <person name="Bristow J."/>
            <person name="Eisen J.A."/>
            <person name="Markowitz V."/>
            <person name="Hugenholtz P."/>
            <person name="Kyrpides N.C."/>
            <person name="Klenk H.P."/>
        </authorList>
    </citation>
    <scope>NUCLEOTIDE SEQUENCE [LARGE SCALE GENOMIC DNA]</scope>
    <source>
        <strain evidence="8">DSM 11699 / BSA</strain>
    </source>
</reference>
<evidence type="ECO:0000259" key="5">
    <source>
        <dbReference type="PROSITE" id="PS50111"/>
    </source>
</evidence>
<dbReference type="InterPro" id="IPR004090">
    <property type="entry name" value="Chemotax_Me-accpt_rcpt"/>
</dbReference>
<dbReference type="SMART" id="SM00283">
    <property type="entry name" value="MA"/>
    <property type="match status" value="1"/>
</dbReference>
<dbReference type="Proteomes" id="UP000007102">
    <property type="component" value="Chromosome"/>
</dbReference>
<keyword evidence="4" id="KW-1133">Transmembrane helix</keyword>
<dbReference type="GO" id="GO:0007165">
    <property type="term" value="P:signal transduction"/>
    <property type="evidence" value="ECO:0007669"/>
    <property type="project" value="UniProtKB-KW"/>
</dbReference>
<dbReference type="InterPro" id="IPR004089">
    <property type="entry name" value="MCPsignal_dom"/>
</dbReference>
<dbReference type="HOGENOM" id="CLU_456233_0_0_0"/>
<gene>
    <name evidence="7" type="ordered locus">Dester_1494</name>
</gene>
<feature type="domain" description="Methyl-accepting transducer" evidence="5">
    <location>
        <begin position="224"/>
        <end position="460"/>
    </location>
</feature>
<dbReference type="InterPro" id="IPR003660">
    <property type="entry name" value="HAMP_dom"/>
</dbReference>
<dbReference type="GO" id="GO:0016020">
    <property type="term" value="C:membrane"/>
    <property type="evidence" value="ECO:0007669"/>
    <property type="project" value="InterPro"/>
</dbReference>
<keyword evidence="1 3" id="KW-0807">Transducer</keyword>
<keyword evidence="4" id="KW-0812">Transmembrane</keyword>
<evidence type="ECO:0000256" key="1">
    <source>
        <dbReference type="ARBA" id="ARBA00023224"/>
    </source>
</evidence>
<dbReference type="Pfam" id="PF00672">
    <property type="entry name" value="HAMP"/>
    <property type="match status" value="1"/>
</dbReference>
<dbReference type="GO" id="GO:0006935">
    <property type="term" value="P:chemotaxis"/>
    <property type="evidence" value="ECO:0007669"/>
    <property type="project" value="InterPro"/>
</dbReference>
<keyword evidence="8" id="KW-1185">Reference proteome</keyword>
<dbReference type="PROSITE" id="PS50885">
    <property type="entry name" value="HAMP"/>
    <property type="match status" value="1"/>
</dbReference>
<evidence type="ECO:0000313" key="8">
    <source>
        <dbReference type="Proteomes" id="UP000007102"/>
    </source>
</evidence>
<dbReference type="STRING" id="868864.Dester_1494"/>
<dbReference type="InParanoid" id="F0S2A6"/>
<feature type="transmembrane region" description="Helical" evidence="4">
    <location>
        <begin position="145"/>
        <end position="170"/>
    </location>
</feature>
<dbReference type="EMBL" id="CP002543">
    <property type="protein sequence ID" value="ADY74121.1"/>
    <property type="molecule type" value="Genomic_DNA"/>
</dbReference>
<evidence type="ECO:0000256" key="4">
    <source>
        <dbReference type="SAM" id="Phobius"/>
    </source>
</evidence>
<dbReference type="RefSeq" id="WP_013639068.1">
    <property type="nucleotide sequence ID" value="NC_015185.1"/>
</dbReference>
<sequence>MKIKTKLVVSLVVEVLIIFFLTEFIHFKLEEFRSSNNLARTISKIEKDVVETKNLLLLKNENSQKEISSQIGKIIEEDLAKLSEFNNPKASEAYSILLSTISEIKKTNIDPKILISELTQKEKALEKLRFKVEKETDNILDFLSFFVRILPLFSLIIIGIGALSSYRAIVMPIQAMTRTMREIEQGKLTKKLSLNKDDELGLLAAEFDKFISWIKSTFEELEKLSAKVSTDASILIMELFNTDLKNNDIREKFIELSVSSEVLANSISDVNRLINTASKEVEDVDCETSRGAQIVSKSVNDVQELADKVIKLRSKIEELQQGSNKIQNVVETIKNIADQTNLLALNAAIEAARAGEAGRGFAVVAEEVRKLATRTVSSAEEIGNIVNDIIYMIEEFSQDLEERANEAMKVKGEMAKTEEVLVKIRSKVESLSEVTDNILFSLKQQLGALDTVRENVSSINDEMQKFNKVFERLEDRIYRTKASVKSVHENISRFDIGKLITIIKGMELFSDWVAKLPMAKELGQQILQFDDSEIKIWLQKELKNLQAEGITELANQLETVIESCFKISKEIISSIDNKESSVDKKFHELENKVMEVASLFEELLKKVENG</sequence>
<dbReference type="PRINTS" id="PR00260">
    <property type="entry name" value="CHEMTRNSDUCR"/>
</dbReference>
<evidence type="ECO:0000256" key="2">
    <source>
        <dbReference type="ARBA" id="ARBA00029447"/>
    </source>
</evidence>
<dbReference type="PANTHER" id="PTHR32089:SF112">
    <property type="entry name" value="LYSOZYME-LIKE PROTEIN-RELATED"/>
    <property type="match status" value="1"/>
</dbReference>
<dbReference type="eggNOG" id="COG0840">
    <property type="taxonomic scope" value="Bacteria"/>
</dbReference>
<dbReference type="SMART" id="SM00304">
    <property type="entry name" value="HAMP"/>
    <property type="match status" value="1"/>
</dbReference>
<keyword evidence="4" id="KW-0472">Membrane</keyword>
<dbReference type="GO" id="GO:0004888">
    <property type="term" value="F:transmembrane signaling receptor activity"/>
    <property type="evidence" value="ECO:0007669"/>
    <property type="project" value="InterPro"/>
</dbReference>
<dbReference type="CDD" id="cd06225">
    <property type="entry name" value="HAMP"/>
    <property type="match status" value="1"/>
</dbReference>
<comment type="similarity">
    <text evidence="2">Belongs to the methyl-accepting chemotaxis (MCP) protein family.</text>
</comment>
<dbReference type="KEGG" id="dte:Dester_1494"/>
<feature type="domain" description="HAMP" evidence="6">
    <location>
        <begin position="167"/>
        <end position="219"/>
    </location>
</feature>
<organism evidence="7 8">
    <name type="scientific">Desulfurobacterium thermolithotrophum (strain DSM 11699 / BSA)</name>
    <dbReference type="NCBI Taxonomy" id="868864"/>
    <lineage>
        <taxon>Bacteria</taxon>
        <taxon>Pseudomonadati</taxon>
        <taxon>Aquificota</taxon>
        <taxon>Aquificia</taxon>
        <taxon>Desulfurobacteriales</taxon>
        <taxon>Desulfurobacteriaceae</taxon>
        <taxon>Desulfurobacterium</taxon>
    </lineage>
</organism>
<dbReference type="AlphaFoldDB" id="F0S2A6"/>
<dbReference type="Pfam" id="PF00015">
    <property type="entry name" value="MCPsignal"/>
    <property type="match status" value="1"/>
</dbReference>
<accession>F0S2A6</accession>
<name>F0S2A6_DESTD</name>
<evidence type="ECO:0000259" key="6">
    <source>
        <dbReference type="PROSITE" id="PS50885"/>
    </source>
</evidence>
<reference evidence="8" key="2">
    <citation type="submission" date="2011-02" db="EMBL/GenBank/DDBJ databases">
        <title>The complete genome of Desulfurobacterium thermolithotrophum DSM 11699.</title>
        <authorList>
            <consortium name="US DOE Joint Genome Institute (JGI-PGF)"/>
            <person name="Lucas S."/>
            <person name="Copeland A."/>
            <person name="Lapidus A."/>
            <person name="Bruce D."/>
            <person name="Goodwin L."/>
            <person name="Pitluck S."/>
            <person name="Kyrpides N."/>
            <person name="Mavromatis K."/>
            <person name="Pagani I."/>
            <person name="Ivanova N."/>
            <person name="Mikhailova N."/>
            <person name="Daligault H."/>
            <person name="Detter J.C."/>
            <person name="Tapia R."/>
            <person name="Han C."/>
            <person name="Land M."/>
            <person name="Hauser L."/>
            <person name="Markowitz V."/>
            <person name="Cheng J.-F."/>
            <person name="Hugenholtz P."/>
            <person name="Woyke T."/>
            <person name="Wu D."/>
            <person name="Spring S."/>
            <person name="Brambilla E."/>
            <person name="Klenk H.-P."/>
            <person name="Eisen J.A."/>
        </authorList>
    </citation>
    <scope>NUCLEOTIDE SEQUENCE [LARGE SCALE GENOMIC DNA]</scope>
    <source>
        <strain evidence="8">DSM 11699 / BSA</strain>
    </source>
</reference>
<dbReference type="PROSITE" id="PS50111">
    <property type="entry name" value="CHEMOTAXIS_TRANSDUC_2"/>
    <property type="match status" value="1"/>
</dbReference>
<dbReference type="Gene3D" id="6.10.340.10">
    <property type="match status" value="1"/>
</dbReference>
<proteinExistence type="inferred from homology"/>